<accession>A0A3D9CZC5</accession>
<dbReference type="Gene3D" id="2.40.160.20">
    <property type="match status" value="1"/>
</dbReference>
<proteinExistence type="predicted"/>
<sequence>MKKKLTYTLVVIFCVLSFANAQRHEIGVQLGVSNLVGDIGKPNYILQKPLRNISENGLPFYGGLLYRMNFNPYQTVRLNLGYNHIQFDDRVAKENYRRMRKLHGTNSIVSADLLFEYNFLPVNDEQVSMLSPYIFGGVSGMYMNASKPELTINSATDVEVSYKQNKSFTMAIPFGVGLKYKFNYNWALSGEFTFRPTFSDQVDYSFLEEKDVTVNSTNLDESQTAAIVQGFIQQRNIGNPNSKDWVNSATLILSYSFGRPPCYCK</sequence>
<dbReference type="InterPro" id="IPR011250">
    <property type="entry name" value="OMP/PagP_B-barrel"/>
</dbReference>
<feature type="chain" id="PRO_5017744823" description="DUF6089 domain-containing protein" evidence="1">
    <location>
        <begin position="24"/>
        <end position="265"/>
    </location>
</feature>
<dbReference type="AlphaFoldDB" id="A0A3D9CZC5"/>
<dbReference type="Proteomes" id="UP000256326">
    <property type="component" value="Unassembled WGS sequence"/>
</dbReference>
<keyword evidence="1" id="KW-0732">Signal</keyword>
<keyword evidence="4" id="KW-1185">Reference proteome</keyword>
<reference evidence="3 4" key="1">
    <citation type="journal article" date="2006" name="Int. J. Syst. Evol. Microbiol.">
        <title>Chryseobacterium hispanicum sp. nov., isolated from the drinking water distribution system of Sevilla, Spain.</title>
        <authorList>
            <person name="Gallego V."/>
            <person name="Garcia M.T."/>
            <person name="Ventosa A."/>
        </authorList>
    </citation>
    <scope>NUCLEOTIDE SEQUENCE [LARGE SCALE GENOMIC DNA]</scope>
    <source>
        <strain evidence="3 4">KCTC 22104</strain>
    </source>
</reference>
<protein>
    <recommendedName>
        <fullName evidence="2">DUF6089 domain-containing protein</fullName>
    </recommendedName>
</protein>
<gene>
    <name evidence="3" type="ORF">DRF58_07470</name>
</gene>
<name>A0A3D9CZC5_9FLAO</name>
<evidence type="ECO:0000313" key="3">
    <source>
        <dbReference type="EMBL" id="REC71119.1"/>
    </source>
</evidence>
<evidence type="ECO:0000256" key="1">
    <source>
        <dbReference type="SAM" id="SignalP"/>
    </source>
</evidence>
<dbReference type="EMBL" id="QNUG01000012">
    <property type="protein sequence ID" value="REC71119.1"/>
    <property type="molecule type" value="Genomic_DNA"/>
</dbReference>
<dbReference type="InterPro" id="IPR045743">
    <property type="entry name" value="DUF6089"/>
</dbReference>
<dbReference type="SUPFAM" id="SSF56925">
    <property type="entry name" value="OMPA-like"/>
    <property type="match status" value="1"/>
</dbReference>
<dbReference type="OrthoDB" id="654178at2"/>
<comment type="caution">
    <text evidence="3">The sequence shown here is derived from an EMBL/GenBank/DDBJ whole genome shotgun (WGS) entry which is preliminary data.</text>
</comment>
<feature type="domain" description="DUF6089" evidence="2">
    <location>
        <begin position="7"/>
        <end position="213"/>
    </location>
</feature>
<evidence type="ECO:0000259" key="2">
    <source>
        <dbReference type="Pfam" id="PF19573"/>
    </source>
</evidence>
<feature type="signal peptide" evidence="1">
    <location>
        <begin position="1"/>
        <end position="23"/>
    </location>
</feature>
<organism evidence="3 4">
    <name type="scientific">Epilithonimonas hispanica</name>
    <dbReference type="NCBI Taxonomy" id="358687"/>
    <lineage>
        <taxon>Bacteria</taxon>
        <taxon>Pseudomonadati</taxon>
        <taxon>Bacteroidota</taxon>
        <taxon>Flavobacteriia</taxon>
        <taxon>Flavobacteriales</taxon>
        <taxon>Weeksellaceae</taxon>
        <taxon>Chryseobacterium group</taxon>
        <taxon>Epilithonimonas</taxon>
    </lineage>
</organism>
<evidence type="ECO:0000313" key="4">
    <source>
        <dbReference type="Proteomes" id="UP000256326"/>
    </source>
</evidence>
<dbReference type="RefSeq" id="WP_116034328.1">
    <property type="nucleotide sequence ID" value="NZ_JBHLVV010000101.1"/>
</dbReference>
<dbReference type="Pfam" id="PF19573">
    <property type="entry name" value="DUF6089"/>
    <property type="match status" value="1"/>
</dbReference>